<dbReference type="OrthoDB" id="5869382at2759"/>
<organism evidence="1 2">
    <name type="scientific">Necator americanus</name>
    <name type="common">Human hookworm</name>
    <dbReference type="NCBI Taxonomy" id="51031"/>
    <lineage>
        <taxon>Eukaryota</taxon>
        <taxon>Metazoa</taxon>
        <taxon>Ecdysozoa</taxon>
        <taxon>Nematoda</taxon>
        <taxon>Chromadorea</taxon>
        <taxon>Rhabditida</taxon>
        <taxon>Rhabditina</taxon>
        <taxon>Rhabditomorpha</taxon>
        <taxon>Strongyloidea</taxon>
        <taxon>Ancylostomatidae</taxon>
        <taxon>Bunostominae</taxon>
        <taxon>Necator</taxon>
    </lineage>
</organism>
<reference evidence="2" key="1">
    <citation type="journal article" date="2014" name="Nat. Genet.">
        <title>Genome of the human hookworm Necator americanus.</title>
        <authorList>
            <person name="Tang Y.T."/>
            <person name="Gao X."/>
            <person name="Rosa B.A."/>
            <person name="Abubucker S."/>
            <person name="Hallsworth-Pepin K."/>
            <person name="Martin J."/>
            <person name="Tyagi R."/>
            <person name="Heizer E."/>
            <person name="Zhang X."/>
            <person name="Bhonagiri-Palsikar V."/>
            <person name="Minx P."/>
            <person name="Warren W.C."/>
            <person name="Wang Q."/>
            <person name="Zhan B."/>
            <person name="Hotez P.J."/>
            <person name="Sternberg P.W."/>
            <person name="Dougall A."/>
            <person name="Gaze S.T."/>
            <person name="Mulvenna J."/>
            <person name="Sotillo J."/>
            <person name="Ranganathan S."/>
            <person name="Rabelo E.M."/>
            <person name="Wilson R.K."/>
            <person name="Felgner P.L."/>
            <person name="Bethony J."/>
            <person name="Hawdon J.M."/>
            <person name="Gasser R.B."/>
            <person name="Loukas A."/>
            <person name="Mitreva M."/>
        </authorList>
    </citation>
    <scope>NUCLEOTIDE SEQUENCE [LARGE SCALE GENOMIC DNA]</scope>
</reference>
<dbReference type="EMBL" id="KI666084">
    <property type="protein sequence ID" value="ETN71974.1"/>
    <property type="molecule type" value="Genomic_DNA"/>
</dbReference>
<name>W2SQG9_NECAM</name>
<evidence type="ECO:0000313" key="1">
    <source>
        <dbReference type="EMBL" id="ETN71974.1"/>
    </source>
</evidence>
<dbReference type="KEGG" id="nai:NECAME_19076"/>
<feature type="non-terminal residue" evidence="1">
    <location>
        <position position="79"/>
    </location>
</feature>
<protein>
    <submittedName>
        <fullName evidence="1">Uncharacterized protein</fullName>
    </submittedName>
</protein>
<sequence>TLDSVKERESVHDEHEHNLFYRNPTIIPTLLTIFSSYGMVFFHSQDDIWDIYAPLDALSRVEEKALLPFEYASASHHYR</sequence>
<feature type="non-terminal residue" evidence="1">
    <location>
        <position position="1"/>
    </location>
</feature>
<dbReference type="Proteomes" id="UP000053676">
    <property type="component" value="Unassembled WGS sequence"/>
</dbReference>
<evidence type="ECO:0000313" key="2">
    <source>
        <dbReference type="Proteomes" id="UP000053676"/>
    </source>
</evidence>
<proteinExistence type="predicted"/>
<keyword evidence="2" id="KW-1185">Reference proteome</keyword>
<gene>
    <name evidence="1" type="ORF">NECAME_19076</name>
</gene>
<accession>W2SQG9</accession>
<dbReference type="AlphaFoldDB" id="W2SQG9"/>